<dbReference type="InterPro" id="IPR055170">
    <property type="entry name" value="GFO_IDH_MocA-like_dom"/>
</dbReference>
<proteinExistence type="predicted"/>
<dbReference type="AlphaFoldDB" id="A0A0N7LTP5"/>
<dbReference type="SUPFAM" id="SSF55347">
    <property type="entry name" value="Glyceraldehyde-3-phosphate dehydrogenase-like, C-terminal domain"/>
    <property type="match status" value="1"/>
</dbReference>
<dbReference type="PANTHER" id="PTHR43708">
    <property type="entry name" value="CONSERVED EXPRESSED OXIDOREDUCTASE (EUROFUNG)"/>
    <property type="match status" value="1"/>
</dbReference>
<dbReference type="Proteomes" id="UP000051298">
    <property type="component" value="Unassembled WGS sequence"/>
</dbReference>
<sequence length="342" mass="36998">MTLRVACLGAGYFARHHHAAWASMEGCTLVGVADQDPDRAKAAANTHGAQGFADLATMIAATSPDIIDIITPPPSHHTAVTQALAARPRAVICQKPFATSLEEATALAEAAQTAAVPLIIHENFRFQPWFRTIKAAIDAGQLGEVLNLTFRLRTGDGQGPDAYMDRQPYFQTMPRLLIHETGVHYLDTFRYLMGPVQSVYADLRRLNPAIAGEDAGHVVLGWQGGARAVLDGNRLLDFDTDSPRRTFGEALIEGTQASLHLTGDGAVHLRRFGTRGAQAECLLEGRDWPGFAGDCVRALQLHVRDALTTGTALENTAQDYLEVLRMEAACYASDAEGRKVTL</sequence>
<dbReference type="SUPFAM" id="SSF51735">
    <property type="entry name" value="NAD(P)-binding Rossmann-fold domains"/>
    <property type="match status" value="1"/>
</dbReference>
<dbReference type="GO" id="GO:0000166">
    <property type="term" value="F:nucleotide binding"/>
    <property type="evidence" value="ECO:0007669"/>
    <property type="project" value="InterPro"/>
</dbReference>
<reference evidence="3 4" key="1">
    <citation type="submission" date="2015-09" db="EMBL/GenBank/DDBJ databases">
        <authorList>
            <consortium name="Swine Surveillance"/>
        </authorList>
    </citation>
    <scope>NUCLEOTIDE SEQUENCE [LARGE SCALE GENOMIC DNA]</scope>
    <source>
        <strain evidence="3 4">CECT 5294</strain>
    </source>
</reference>
<dbReference type="InterPro" id="IPR036291">
    <property type="entry name" value="NAD(P)-bd_dom_sf"/>
</dbReference>
<dbReference type="Gene3D" id="3.30.360.10">
    <property type="entry name" value="Dihydrodipicolinate Reductase, domain 2"/>
    <property type="match status" value="1"/>
</dbReference>
<dbReference type="Pfam" id="PF22725">
    <property type="entry name" value="GFO_IDH_MocA_C3"/>
    <property type="match status" value="1"/>
</dbReference>
<feature type="domain" description="Gfo/Idh/MocA-like oxidoreductase N-terminal" evidence="1">
    <location>
        <begin position="3"/>
        <end position="118"/>
    </location>
</feature>
<dbReference type="Pfam" id="PF01408">
    <property type="entry name" value="GFO_IDH_MocA"/>
    <property type="match status" value="1"/>
</dbReference>
<organism evidence="3 4">
    <name type="scientific">Thalassobacter stenotrophicus</name>
    <dbReference type="NCBI Taxonomy" id="266809"/>
    <lineage>
        <taxon>Bacteria</taxon>
        <taxon>Pseudomonadati</taxon>
        <taxon>Pseudomonadota</taxon>
        <taxon>Alphaproteobacteria</taxon>
        <taxon>Rhodobacterales</taxon>
        <taxon>Roseobacteraceae</taxon>
        <taxon>Thalassobacter</taxon>
    </lineage>
</organism>
<dbReference type="EC" id="1.-.-.-" evidence="3"/>
<dbReference type="Gene3D" id="3.40.50.720">
    <property type="entry name" value="NAD(P)-binding Rossmann-like Domain"/>
    <property type="match status" value="1"/>
</dbReference>
<evidence type="ECO:0000313" key="4">
    <source>
        <dbReference type="Proteomes" id="UP000051298"/>
    </source>
</evidence>
<dbReference type="GO" id="GO:0016491">
    <property type="term" value="F:oxidoreductase activity"/>
    <property type="evidence" value="ECO:0007669"/>
    <property type="project" value="UniProtKB-KW"/>
</dbReference>
<protein>
    <submittedName>
        <fullName evidence="3">Putative oxidoreductase YcjS</fullName>
        <ecNumber evidence="3">1.-.-.-</ecNumber>
    </submittedName>
</protein>
<dbReference type="eggNOG" id="COG0673">
    <property type="taxonomic scope" value="Bacteria"/>
</dbReference>
<name>A0A0N7LTP5_9RHOB</name>
<accession>A0A0N7LTP5</accession>
<evidence type="ECO:0000313" key="3">
    <source>
        <dbReference type="EMBL" id="CUH61274.1"/>
    </source>
</evidence>
<dbReference type="InterPro" id="IPR051317">
    <property type="entry name" value="Gfo/Idh/MocA_oxidoreduct"/>
</dbReference>
<keyword evidence="3" id="KW-0560">Oxidoreductase</keyword>
<gene>
    <name evidence="3" type="primary">ycjS</name>
    <name evidence="3" type="ORF">THS5294_02577</name>
</gene>
<dbReference type="InterPro" id="IPR000683">
    <property type="entry name" value="Gfo/Idh/MocA-like_OxRdtase_N"/>
</dbReference>
<dbReference type="PANTHER" id="PTHR43708:SF8">
    <property type="entry name" value="OXIDOREDUCTASE"/>
    <property type="match status" value="1"/>
</dbReference>
<dbReference type="STRING" id="266809.PM03_12550"/>
<evidence type="ECO:0000259" key="1">
    <source>
        <dbReference type="Pfam" id="PF01408"/>
    </source>
</evidence>
<dbReference type="EMBL" id="CYRX01000031">
    <property type="protein sequence ID" value="CUH61274.1"/>
    <property type="molecule type" value="Genomic_DNA"/>
</dbReference>
<feature type="domain" description="GFO/IDH/MocA-like oxidoreductase" evidence="2">
    <location>
        <begin position="130"/>
        <end position="240"/>
    </location>
</feature>
<dbReference type="RefSeq" id="WP_058124058.1">
    <property type="nucleotide sequence ID" value="NZ_CYRX01000031.1"/>
</dbReference>
<evidence type="ECO:0000259" key="2">
    <source>
        <dbReference type="Pfam" id="PF22725"/>
    </source>
</evidence>